<keyword evidence="4" id="KW-1185">Reference proteome</keyword>
<evidence type="ECO:0000256" key="1">
    <source>
        <dbReference type="SAM" id="Phobius"/>
    </source>
</evidence>
<keyword evidence="1" id="KW-0812">Transmembrane</keyword>
<dbReference type="EMBL" id="PQNY01000004">
    <property type="protein sequence ID" value="POS02309.1"/>
    <property type="molecule type" value="Genomic_DNA"/>
</dbReference>
<evidence type="ECO:0000313" key="3">
    <source>
        <dbReference type="EMBL" id="POS02309.1"/>
    </source>
</evidence>
<dbReference type="RefSeq" id="WP_103725376.1">
    <property type="nucleotide sequence ID" value="NZ_PQNY01000004.1"/>
</dbReference>
<proteinExistence type="predicted"/>
<protein>
    <recommendedName>
        <fullName evidence="2">DUF5808 domain-containing protein</fullName>
    </recommendedName>
</protein>
<sequence>MDKSPTSEQINAWRNDATNWKMGMFYYNKQDNRLFVDKKNPNLGFTLNFAHSKSYWFFVGAVLFFGLVLFTISLAG</sequence>
<accession>A0A2S4N9E1</accession>
<dbReference type="Proteomes" id="UP000237056">
    <property type="component" value="Unassembled WGS sequence"/>
</dbReference>
<gene>
    <name evidence="3" type="ORF">Q361_10428</name>
</gene>
<dbReference type="OrthoDB" id="157646at2"/>
<feature type="domain" description="DUF5808" evidence="2">
    <location>
        <begin position="29"/>
        <end position="55"/>
    </location>
</feature>
<feature type="transmembrane region" description="Helical" evidence="1">
    <location>
        <begin position="55"/>
        <end position="75"/>
    </location>
</feature>
<dbReference type="InterPro" id="IPR043831">
    <property type="entry name" value="DUF5808"/>
</dbReference>
<name>A0A2S4N9E1_9FLAO</name>
<comment type="caution">
    <text evidence="3">The sequence shown here is derived from an EMBL/GenBank/DDBJ whole genome shotgun (WGS) entry which is preliminary data.</text>
</comment>
<dbReference type="AlphaFoldDB" id="A0A2S4N9E1"/>
<dbReference type="Pfam" id="PF19124">
    <property type="entry name" value="DUF5808"/>
    <property type="match status" value="1"/>
</dbReference>
<reference evidence="3 4" key="1">
    <citation type="submission" date="2018-01" db="EMBL/GenBank/DDBJ databases">
        <title>Genomic Encyclopedia of Type Strains, Phase I: the one thousand microbial genomes (KMG-I) project.</title>
        <authorList>
            <person name="Goeker M."/>
        </authorList>
    </citation>
    <scope>NUCLEOTIDE SEQUENCE [LARGE SCALE GENOMIC DNA]</scope>
    <source>
        <strain evidence="3 4">DSM 17960</strain>
    </source>
</reference>
<keyword evidence="1" id="KW-0472">Membrane</keyword>
<evidence type="ECO:0000313" key="4">
    <source>
        <dbReference type="Proteomes" id="UP000237056"/>
    </source>
</evidence>
<organism evidence="3 4">
    <name type="scientific">Flavobacterium croceum DSM 17960</name>
    <dbReference type="NCBI Taxonomy" id="1121886"/>
    <lineage>
        <taxon>Bacteria</taxon>
        <taxon>Pseudomonadati</taxon>
        <taxon>Bacteroidota</taxon>
        <taxon>Flavobacteriia</taxon>
        <taxon>Flavobacteriales</taxon>
        <taxon>Flavobacteriaceae</taxon>
        <taxon>Flavobacterium</taxon>
    </lineage>
</organism>
<keyword evidence="1" id="KW-1133">Transmembrane helix</keyword>
<evidence type="ECO:0000259" key="2">
    <source>
        <dbReference type="Pfam" id="PF19124"/>
    </source>
</evidence>